<accession>A0A3D9HRL1</accession>
<keyword evidence="1" id="KW-1133">Transmembrane helix</keyword>
<reference evidence="3 4" key="1">
    <citation type="submission" date="2018-07" db="EMBL/GenBank/DDBJ databases">
        <title>Genomic Encyclopedia of Type Strains, Phase III (KMG-III): the genomes of soil and plant-associated and newly described type strains.</title>
        <authorList>
            <person name="Whitman W."/>
        </authorList>
    </citation>
    <scope>NUCLEOTIDE SEQUENCE [LARGE SCALE GENOMIC DNA]</scope>
    <source>
        <strain evidence="3 4">CECT 8488</strain>
    </source>
</reference>
<dbReference type="OrthoDB" id="1956824at2"/>
<feature type="transmembrane region" description="Helical" evidence="1">
    <location>
        <begin position="42"/>
        <end position="61"/>
    </location>
</feature>
<evidence type="ECO:0000259" key="2">
    <source>
        <dbReference type="Pfam" id="PF07331"/>
    </source>
</evidence>
<dbReference type="RefSeq" id="WP_115935666.1">
    <property type="nucleotide sequence ID" value="NZ_QRDW01000002.1"/>
</dbReference>
<dbReference type="AlphaFoldDB" id="A0A3D9HRL1"/>
<dbReference type="Proteomes" id="UP000256845">
    <property type="component" value="Unassembled WGS sequence"/>
</dbReference>
<protein>
    <submittedName>
        <fullName evidence="3">Putative tricarboxylic transport membrane protein</fullName>
    </submittedName>
</protein>
<dbReference type="InterPro" id="IPR009936">
    <property type="entry name" value="DUF1468"/>
</dbReference>
<evidence type="ECO:0000313" key="4">
    <source>
        <dbReference type="Proteomes" id="UP000256845"/>
    </source>
</evidence>
<dbReference type="Pfam" id="PF07331">
    <property type="entry name" value="TctB"/>
    <property type="match status" value="1"/>
</dbReference>
<dbReference type="EMBL" id="QRDW01000002">
    <property type="protein sequence ID" value="RED52110.1"/>
    <property type="molecule type" value="Genomic_DNA"/>
</dbReference>
<gene>
    <name evidence="3" type="ORF">DFP90_102128</name>
</gene>
<evidence type="ECO:0000256" key="1">
    <source>
        <dbReference type="SAM" id="Phobius"/>
    </source>
</evidence>
<organism evidence="3 4">
    <name type="scientific">Aestuariispira insulae</name>
    <dbReference type="NCBI Taxonomy" id="1461337"/>
    <lineage>
        <taxon>Bacteria</taxon>
        <taxon>Pseudomonadati</taxon>
        <taxon>Pseudomonadota</taxon>
        <taxon>Alphaproteobacteria</taxon>
        <taxon>Rhodospirillales</taxon>
        <taxon>Kiloniellaceae</taxon>
        <taxon>Aestuariispira</taxon>
    </lineage>
</organism>
<comment type="caution">
    <text evidence="3">The sequence shown here is derived from an EMBL/GenBank/DDBJ whole genome shotgun (WGS) entry which is preliminary data.</text>
</comment>
<feature type="transmembrane region" description="Helical" evidence="1">
    <location>
        <begin position="121"/>
        <end position="139"/>
    </location>
</feature>
<keyword evidence="4" id="KW-1185">Reference proteome</keyword>
<proteinExistence type="predicted"/>
<keyword evidence="1" id="KW-0472">Membrane</keyword>
<evidence type="ECO:0000313" key="3">
    <source>
        <dbReference type="EMBL" id="RED52110.1"/>
    </source>
</evidence>
<keyword evidence="1" id="KW-0812">Transmembrane</keyword>
<name>A0A3D9HRL1_9PROT</name>
<feature type="domain" description="DUF1468" evidence="2">
    <location>
        <begin position="9"/>
        <end position="144"/>
    </location>
</feature>
<sequence>MTISKEKAGALFFLVLAIAYGMAARNIRLPFGFEEELLTARTMPLILAWATGIVSALILILPNKNSSGDFIAAFRGLNWPRAILLIALMALYGLVLDQLGFLLSTAFFLFAAIYALGERRLLLITGISLAASGGTWFLMNEVFDSGLAKGELLYKLGIY</sequence>
<feature type="transmembrane region" description="Helical" evidence="1">
    <location>
        <begin position="82"/>
        <end position="115"/>
    </location>
</feature>